<gene>
    <name evidence="1" type="ORF">CFOL_v3_17749</name>
</gene>
<dbReference type="AlphaFoldDB" id="A0A1Q3C264"/>
<dbReference type="EMBL" id="BDDD01001212">
    <property type="protein sequence ID" value="GAV74269.1"/>
    <property type="molecule type" value="Genomic_DNA"/>
</dbReference>
<comment type="caution">
    <text evidence="1">The sequence shown here is derived from an EMBL/GenBank/DDBJ whole genome shotgun (WGS) entry which is preliminary data.</text>
</comment>
<evidence type="ECO:0000313" key="2">
    <source>
        <dbReference type="Proteomes" id="UP000187406"/>
    </source>
</evidence>
<name>A0A1Q3C264_CEPFO</name>
<protein>
    <submittedName>
        <fullName evidence="1">Uncharacterized protein</fullName>
    </submittedName>
</protein>
<dbReference type="InParanoid" id="A0A1Q3C264"/>
<reference evidence="2" key="1">
    <citation type="submission" date="2016-04" db="EMBL/GenBank/DDBJ databases">
        <title>Cephalotus genome sequencing.</title>
        <authorList>
            <person name="Fukushima K."/>
            <person name="Hasebe M."/>
            <person name="Fang X."/>
        </authorList>
    </citation>
    <scope>NUCLEOTIDE SEQUENCE [LARGE SCALE GENOMIC DNA]</scope>
    <source>
        <strain evidence="2">cv. St1</strain>
    </source>
</reference>
<sequence>MMIVCLLTYIEKSILRTNDNKTITKRFQAMKIHQQVL</sequence>
<proteinExistence type="predicted"/>
<organism evidence="1 2">
    <name type="scientific">Cephalotus follicularis</name>
    <name type="common">Albany pitcher plant</name>
    <dbReference type="NCBI Taxonomy" id="3775"/>
    <lineage>
        <taxon>Eukaryota</taxon>
        <taxon>Viridiplantae</taxon>
        <taxon>Streptophyta</taxon>
        <taxon>Embryophyta</taxon>
        <taxon>Tracheophyta</taxon>
        <taxon>Spermatophyta</taxon>
        <taxon>Magnoliopsida</taxon>
        <taxon>eudicotyledons</taxon>
        <taxon>Gunneridae</taxon>
        <taxon>Pentapetalae</taxon>
        <taxon>rosids</taxon>
        <taxon>fabids</taxon>
        <taxon>Oxalidales</taxon>
        <taxon>Cephalotaceae</taxon>
        <taxon>Cephalotus</taxon>
    </lineage>
</organism>
<dbReference type="Proteomes" id="UP000187406">
    <property type="component" value="Unassembled WGS sequence"/>
</dbReference>
<keyword evidence="2" id="KW-1185">Reference proteome</keyword>
<accession>A0A1Q3C264</accession>
<evidence type="ECO:0000313" key="1">
    <source>
        <dbReference type="EMBL" id="GAV74269.1"/>
    </source>
</evidence>